<evidence type="ECO:0000259" key="2">
    <source>
        <dbReference type="PROSITE" id="PS50011"/>
    </source>
</evidence>
<evidence type="ECO:0000313" key="4">
    <source>
        <dbReference type="WBParaSite" id="Minc3s02767g31487"/>
    </source>
</evidence>
<reference evidence="4" key="1">
    <citation type="submission" date="2022-11" db="UniProtKB">
        <authorList>
            <consortium name="WormBaseParasite"/>
        </authorList>
    </citation>
    <scope>IDENTIFICATION</scope>
</reference>
<protein>
    <submittedName>
        <fullName evidence="4">Protein kinase domain-containing protein</fullName>
    </submittedName>
</protein>
<dbReference type="Gene3D" id="1.10.510.10">
    <property type="entry name" value="Transferase(Phosphotransferase) domain 1"/>
    <property type="match status" value="1"/>
</dbReference>
<feature type="domain" description="Protein kinase" evidence="2">
    <location>
        <begin position="132"/>
        <end position="407"/>
    </location>
</feature>
<dbReference type="PANTHER" id="PTHR11909">
    <property type="entry name" value="CASEIN KINASE-RELATED"/>
    <property type="match status" value="1"/>
</dbReference>
<feature type="region of interest" description="Disordered" evidence="1">
    <location>
        <begin position="82"/>
        <end position="103"/>
    </location>
</feature>
<dbReference type="InterPro" id="IPR050235">
    <property type="entry name" value="CK1_Ser-Thr_kinase"/>
</dbReference>
<organism evidence="3 4">
    <name type="scientific">Meloidogyne incognita</name>
    <name type="common">Southern root-knot nematode worm</name>
    <name type="synonym">Oxyuris incognita</name>
    <dbReference type="NCBI Taxonomy" id="6306"/>
    <lineage>
        <taxon>Eukaryota</taxon>
        <taxon>Metazoa</taxon>
        <taxon>Ecdysozoa</taxon>
        <taxon>Nematoda</taxon>
        <taxon>Chromadorea</taxon>
        <taxon>Rhabditida</taxon>
        <taxon>Tylenchina</taxon>
        <taxon>Tylenchomorpha</taxon>
        <taxon>Tylenchoidea</taxon>
        <taxon>Meloidogynidae</taxon>
        <taxon>Meloidogyninae</taxon>
        <taxon>Meloidogyne</taxon>
        <taxon>Meloidogyne incognita group</taxon>
    </lineage>
</organism>
<dbReference type="WBParaSite" id="Minc3s02767g31487">
    <property type="protein sequence ID" value="Minc3s02767g31487"/>
    <property type="gene ID" value="Minc3s02767g31487"/>
</dbReference>
<dbReference type="InterPro" id="IPR011009">
    <property type="entry name" value="Kinase-like_dom_sf"/>
</dbReference>
<evidence type="ECO:0000313" key="3">
    <source>
        <dbReference type="Proteomes" id="UP000887563"/>
    </source>
</evidence>
<accession>A0A914N1M5</accession>
<dbReference type="SUPFAM" id="SSF56112">
    <property type="entry name" value="Protein kinase-like (PK-like)"/>
    <property type="match status" value="1"/>
</dbReference>
<name>A0A914N1M5_MELIC</name>
<dbReference type="GO" id="GO:0004672">
    <property type="term" value="F:protein kinase activity"/>
    <property type="evidence" value="ECO:0007669"/>
    <property type="project" value="InterPro"/>
</dbReference>
<dbReference type="AlphaFoldDB" id="A0A914N1M5"/>
<feature type="region of interest" description="Disordered" evidence="1">
    <location>
        <begin position="16"/>
        <end position="44"/>
    </location>
</feature>
<dbReference type="SMART" id="SM00220">
    <property type="entry name" value="S_TKc"/>
    <property type="match status" value="1"/>
</dbReference>
<proteinExistence type="predicted"/>
<dbReference type="InterPro" id="IPR000719">
    <property type="entry name" value="Prot_kinase_dom"/>
</dbReference>
<sequence>MDSDYICLGAPAAACNPASHNQQKTTAPDPAGVDGGQAEPTNSADVIQKPNFDQSAYVDLSTRAQPMAENEALYQAKQIPSAPDASFGKQQPHHTTIEKEDKESLVNANLEVQGADPSVRDSDFFTIRSIGYTPLRLVQFGPFTRVYFVRNKKNPAHECMAKVESYNENKRTVGIEARVYLDCKGVRGFAELYDRFRTLNGSRVLLIQRLGTDLNRIRRAHPGQSLLYVDALKLCLKTFTRIWSLHDRSWMHRNINPSDFVVGQPHSDFDDQIFIIDFGLARRWREKSRPFGACPIVGADAYRPISNYCRLEYQPKDDIESWFYMCHEFFNGNLPWDKLPHTSTVDFKVYCRSLGRDLLLTNMPVTFDEILEGIDSSKTNVDYFRISALLKAELAKLSLEQLNEPFSWKKDPRIVYRAYKIEQGWK</sequence>
<dbReference type="GO" id="GO:0005524">
    <property type="term" value="F:ATP binding"/>
    <property type="evidence" value="ECO:0007669"/>
    <property type="project" value="InterPro"/>
</dbReference>
<dbReference type="Proteomes" id="UP000887563">
    <property type="component" value="Unplaced"/>
</dbReference>
<dbReference type="PROSITE" id="PS50011">
    <property type="entry name" value="PROTEIN_KINASE_DOM"/>
    <property type="match status" value="1"/>
</dbReference>
<keyword evidence="3" id="KW-1185">Reference proteome</keyword>
<evidence type="ECO:0000256" key="1">
    <source>
        <dbReference type="SAM" id="MobiDB-lite"/>
    </source>
</evidence>